<proteinExistence type="inferred from homology"/>
<dbReference type="InterPro" id="IPR018247">
    <property type="entry name" value="EF_Hand_1_Ca_BS"/>
</dbReference>
<dbReference type="InterPro" id="IPR003481">
    <property type="entry name" value="FliD_N"/>
</dbReference>
<sequence>MANVITAPQYDPIVTAKNLATKAVAAQQDKLTKQTALANNTATALNNLKLAMSAFQSSMSTMSSSTKSLLSQSATFSNTTYGSGSADATAVAGSYSFFVQQLATASQTSYAGLTSSPAAGSGSLTVRIGDPLAAATPDNSFQIDLTAADKDADGTLTPQEIAAAINGDSKNNSRVTASIVTIGNQSQLVMTSNLTGKDNAVTLDASSVTNATLTKALVTDAAVNVKEVVKAQDAIVWLGAKDTGTQITQASNTFTNVTGVKMTFTKAMNTGDAPVTVTVATDSGGTATNVQAFVDAYNKLKSVLDGLASSGDPDKNVAAGIFAHDSGLNALRSNMNNLLRQSVGGVSLVSYGVTANRDGTLSLNTAKLTAKLASNPGDLDKLFGNNSLSAPSGVLGSLDKALSQWSNITKGQLVQRLDANTSLQKSLGKSTALLTTQYDTAYKRFLDQFTRLQVMQEQMYKTVDMFDAMFGNDKS</sequence>
<gene>
    <name evidence="8" type="ORF">FHI69_26955</name>
</gene>
<evidence type="ECO:0000256" key="1">
    <source>
        <dbReference type="ARBA" id="ARBA00009764"/>
    </source>
</evidence>
<comment type="subcellular location">
    <subcellularLocation>
        <location evidence="5">Secreted</location>
    </subcellularLocation>
    <subcellularLocation>
        <location evidence="5">Bacterial flagellum</location>
    </subcellularLocation>
</comment>
<dbReference type="GO" id="GO:0009421">
    <property type="term" value="C:bacterial-type flagellum filament cap"/>
    <property type="evidence" value="ECO:0007669"/>
    <property type="project" value="InterPro"/>
</dbReference>
<dbReference type="PANTHER" id="PTHR30288:SF0">
    <property type="entry name" value="FLAGELLAR HOOK-ASSOCIATED PROTEIN 2"/>
    <property type="match status" value="1"/>
</dbReference>
<dbReference type="GO" id="GO:0005576">
    <property type="term" value="C:extracellular region"/>
    <property type="evidence" value="ECO:0007669"/>
    <property type="project" value="UniProtKB-SubCell"/>
</dbReference>
<dbReference type="PROSITE" id="PS00018">
    <property type="entry name" value="EF_HAND_1"/>
    <property type="match status" value="1"/>
</dbReference>
<keyword evidence="4 5" id="KW-0975">Bacterial flagellum</keyword>
<evidence type="ECO:0000256" key="2">
    <source>
        <dbReference type="ARBA" id="ARBA00011255"/>
    </source>
</evidence>
<organism evidence="8 9">
    <name type="scientific">Janthinobacterium lividum</name>
    <dbReference type="NCBI Taxonomy" id="29581"/>
    <lineage>
        <taxon>Bacteria</taxon>
        <taxon>Pseudomonadati</taxon>
        <taxon>Pseudomonadota</taxon>
        <taxon>Betaproteobacteria</taxon>
        <taxon>Burkholderiales</taxon>
        <taxon>Oxalobacteraceae</taxon>
        <taxon>Janthinobacterium</taxon>
    </lineage>
</organism>
<evidence type="ECO:0000256" key="5">
    <source>
        <dbReference type="RuleBase" id="RU362066"/>
    </source>
</evidence>
<keyword evidence="3" id="KW-0175">Coiled coil</keyword>
<dbReference type="InterPro" id="IPR010809">
    <property type="entry name" value="FliD_C"/>
</dbReference>
<dbReference type="EMBL" id="VDGE01000018">
    <property type="protein sequence ID" value="TNC72067.1"/>
    <property type="molecule type" value="Genomic_DNA"/>
</dbReference>
<dbReference type="RefSeq" id="WP_139092659.1">
    <property type="nucleotide sequence ID" value="NZ_VDGE01000018.1"/>
</dbReference>
<dbReference type="Pfam" id="PF02465">
    <property type="entry name" value="FliD_N"/>
    <property type="match status" value="1"/>
</dbReference>
<feature type="domain" description="Flagellar hook-associated protein 2 C-terminal" evidence="7">
    <location>
        <begin position="244"/>
        <end position="459"/>
    </location>
</feature>
<dbReference type="AlphaFoldDB" id="A0A5C4NHA6"/>
<dbReference type="InterPro" id="IPR040026">
    <property type="entry name" value="FliD"/>
</dbReference>
<dbReference type="PANTHER" id="PTHR30288">
    <property type="entry name" value="FLAGELLAR CAP/ASSEMBLY PROTEIN FLID"/>
    <property type="match status" value="1"/>
</dbReference>
<evidence type="ECO:0000256" key="3">
    <source>
        <dbReference type="ARBA" id="ARBA00023054"/>
    </source>
</evidence>
<evidence type="ECO:0000259" key="6">
    <source>
        <dbReference type="Pfam" id="PF02465"/>
    </source>
</evidence>
<comment type="similarity">
    <text evidence="1 5">Belongs to the FliD family.</text>
</comment>
<evidence type="ECO:0000256" key="4">
    <source>
        <dbReference type="ARBA" id="ARBA00023143"/>
    </source>
</evidence>
<evidence type="ECO:0000313" key="8">
    <source>
        <dbReference type="EMBL" id="TNC72067.1"/>
    </source>
</evidence>
<name>A0A5C4NHA6_9BURK</name>
<reference evidence="8 9" key="1">
    <citation type="submission" date="2019-06" db="EMBL/GenBank/DDBJ databases">
        <title>Genome sequence of Janthinobacterium lividum UCD_MED1.</title>
        <authorList>
            <person name="De Leon M.E."/>
            <person name="Jospin G."/>
        </authorList>
    </citation>
    <scope>NUCLEOTIDE SEQUENCE [LARGE SCALE GENOMIC DNA]</scope>
    <source>
        <strain evidence="8 9">UCD_MED1</strain>
    </source>
</reference>
<feature type="domain" description="Flagellar hook-associated protein 2 N-terminal" evidence="6">
    <location>
        <begin position="22"/>
        <end position="105"/>
    </location>
</feature>
<protein>
    <recommendedName>
        <fullName evidence="5">Flagellar hook-associated protein 2</fullName>
        <shortName evidence="5">HAP2</shortName>
    </recommendedName>
    <alternativeName>
        <fullName evidence="5">Flagellar cap protein</fullName>
    </alternativeName>
</protein>
<keyword evidence="5" id="KW-0964">Secreted</keyword>
<dbReference type="GO" id="GO:0009424">
    <property type="term" value="C:bacterial-type flagellum hook"/>
    <property type="evidence" value="ECO:0007669"/>
    <property type="project" value="UniProtKB-UniRule"/>
</dbReference>
<dbReference type="Pfam" id="PF07195">
    <property type="entry name" value="FliD_C"/>
    <property type="match status" value="1"/>
</dbReference>
<comment type="subunit">
    <text evidence="2 5">Homopentamer.</text>
</comment>
<comment type="caution">
    <text evidence="8">The sequence shown here is derived from an EMBL/GenBank/DDBJ whole genome shotgun (WGS) entry which is preliminary data.</text>
</comment>
<dbReference type="GO" id="GO:0007155">
    <property type="term" value="P:cell adhesion"/>
    <property type="evidence" value="ECO:0007669"/>
    <property type="project" value="InterPro"/>
</dbReference>
<comment type="function">
    <text evidence="5">Required for morphogenesis and for the elongation of the flagellar filament by facilitating polymerization of the flagellin monomers at the tip of growing filament. Forms a capping structure, which prevents flagellin subunits (transported through the central channel of the flagellum) from leaking out without polymerization at the distal end.</text>
</comment>
<evidence type="ECO:0000313" key="9">
    <source>
        <dbReference type="Proteomes" id="UP000305681"/>
    </source>
</evidence>
<dbReference type="Proteomes" id="UP000305681">
    <property type="component" value="Unassembled WGS sequence"/>
</dbReference>
<evidence type="ECO:0000259" key="7">
    <source>
        <dbReference type="Pfam" id="PF07195"/>
    </source>
</evidence>
<accession>A0A5C4NHA6</accession>